<dbReference type="InterPro" id="IPR051269">
    <property type="entry name" value="Fe-S_cluster_ET"/>
</dbReference>
<sequence>MKLIIDRKRCEGHGLCAEAAPELLRLDDNGDLIVAPEEVPPSSISAARAAAFACPVAALEAQA</sequence>
<evidence type="ECO:0000256" key="7">
    <source>
        <dbReference type="ARBA" id="ARBA00023291"/>
    </source>
</evidence>
<keyword evidence="3" id="KW-0479">Metal-binding</keyword>
<keyword evidence="2" id="KW-0813">Transport</keyword>
<keyword evidence="4" id="KW-0249">Electron transport</keyword>
<gene>
    <name evidence="9" type="primary">fas2</name>
    <name evidence="9" type="ORF">AELLOGFF_01177</name>
</gene>
<keyword evidence="7" id="KW-0003">3Fe-4S</keyword>
<evidence type="ECO:0000256" key="1">
    <source>
        <dbReference type="ARBA" id="ARBA00001927"/>
    </source>
</evidence>
<evidence type="ECO:0000256" key="3">
    <source>
        <dbReference type="ARBA" id="ARBA00022723"/>
    </source>
</evidence>
<keyword evidence="5" id="KW-0408">Iron</keyword>
<evidence type="ECO:0000313" key="9">
    <source>
        <dbReference type="EMBL" id="CAA0124846.1"/>
    </source>
</evidence>
<dbReference type="PANTHER" id="PTHR36923:SF3">
    <property type="entry name" value="FERREDOXIN"/>
    <property type="match status" value="1"/>
</dbReference>
<evidence type="ECO:0000259" key="8">
    <source>
        <dbReference type="PROSITE" id="PS51379"/>
    </source>
</evidence>
<dbReference type="GO" id="GO:0051538">
    <property type="term" value="F:3 iron, 4 sulfur cluster binding"/>
    <property type="evidence" value="ECO:0007669"/>
    <property type="project" value="UniProtKB-KW"/>
</dbReference>
<evidence type="ECO:0000256" key="2">
    <source>
        <dbReference type="ARBA" id="ARBA00022448"/>
    </source>
</evidence>
<dbReference type="RefSeq" id="WP_159232001.1">
    <property type="nucleotide sequence ID" value="NZ_CACSIP010000023.1"/>
</dbReference>
<accession>A0A5S9R019</accession>
<dbReference type="PROSITE" id="PS51379">
    <property type="entry name" value="4FE4S_FER_2"/>
    <property type="match status" value="1"/>
</dbReference>
<dbReference type="PANTHER" id="PTHR36923">
    <property type="entry name" value="FERREDOXIN"/>
    <property type="match status" value="1"/>
</dbReference>
<dbReference type="OrthoDB" id="3215002at2"/>
<dbReference type="SUPFAM" id="SSF54862">
    <property type="entry name" value="4Fe-4S ferredoxins"/>
    <property type="match status" value="1"/>
</dbReference>
<protein>
    <submittedName>
        <fullName evidence="9">Ferredoxin fas2</fullName>
    </submittedName>
</protein>
<evidence type="ECO:0000313" key="10">
    <source>
        <dbReference type="Proteomes" id="UP000430146"/>
    </source>
</evidence>
<reference evidence="9 10" key="1">
    <citation type="submission" date="2019-11" db="EMBL/GenBank/DDBJ databases">
        <authorList>
            <person name="Holert J."/>
        </authorList>
    </citation>
    <scope>NUCLEOTIDE SEQUENCE [LARGE SCALE GENOMIC DNA]</scope>
    <source>
        <strain evidence="9">BC8_1</strain>
    </source>
</reference>
<proteinExistence type="predicted"/>
<comment type="cofactor">
    <cofactor evidence="1">
        <name>[3Fe-4S] cluster</name>
        <dbReference type="ChEBI" id="CHEBI:21137"/>
    </cofactor>
</comment>
<evidence type="ECO:0000256" key="4">
    <source>
        <dbReference type="ARBA" id="ARBA00022982"/>
    </source>
</evidence>
<name>A0A5S9R019_MYCVN</name>
<dbReference type="AlphaFoldDB" id="A0A5S9R019"/>
<dbReference type="EMBL" id="CACSIP010000023">
    <property type="protein sequence ID" value="CAA0124846.1"/>
    <property type="molecule type" value="Genomic_DNA"/>
</dbReference>
<organism evidence="9 10">
    <name type="scientific">Mycolicibacterium vanbaalenii</name>
    <name type="common">Mycobacterium vanbaalenii</name>
    <dbReference type="NCBI Taxonomy" id="110539"/>
    <lineage>
        <taxon>Bacteria</taxon>
        <taxon>Bacillati</taxon>
        <taxon>Actinomycetota</taxon>
        <taxon>Actinomycetes</taxon>
        <taxon>Mycobacteriales</taxon>
        <taxon>Mycobacteriaceae</taxon>
        <taxon>Mycolicibacterium</taxon>
    </lineage>
</organism>
<dbReference type="Proteomes" id="UP000430146">
    <property type="component" value="Unassembled WGS sequence"/>
</dbReference>
<dbReference type="Gene3D" id="3.30.70.20">
    <property type="match status" value="1"/>
</dbReference>
<evidence type="ECO:0000256" key="6">
    <source>
        <dbReference type="ARBA" id="ARBA00023014"/>
    </source>
</evidence>
<dbReference type="GO" id="GO:0046872">
    <property type="term" value="F:metal ion binding"/>
    <property type="evidence" value="ECO:0007669"/>
    <property type="project" value="UniProtKB-KW"/>
</dbReference>
<evidence type="ECO:0000256" key="5">
    <source>
        <dbReference type="ARBA" id="ARBA00023004"/>
    </source>
</evidence>
<feature type="domain" description="4Fe-4S ferredoxin-type" evidence="8">
    <location>
        <begin position="1"/>
        <end position="29"/>
    </location>
</feature>
<dbReference type="InterPro" id="IPR017896">
    <property type="entry name" value="4Fe4S_Fe-S-bd"/>
</dbReference>
<dbReference type="Pfam" id="PF13459">
    <property type="entry name" value="Fer4_15"/>
    <property type="match status" value="1"/>
</dbReference>
<keyword evidence="6" id="KW-0411">Iron-sulfur</keyword>
<keyword evidence="10" id="KW-1185">Reference proteome</keyword>